<organism evidence="5 6">
    <name type="scientific">Amygdalobacter indicium</name>
    <dbReference type="NCBI Taxonomy" id="3029272"/>
    <lineage>
        <taxon>Bacteria</taxon>
        <taxon>Bacillati</taxon>
        <taxon>Bacillota</taxon>
        <taxon>Clostridia</taxon>
        <taxon>Eubacteriales</taxon>
        <taxon>Oscillospiraceae</taxon>
        <taxon>Amygdalobacter</taxon>
    </lineage>
</organism>
<dbReference type="PANTHER" id="PTHR42939:SF1">
    <property type="entry name" value="ABC TRANSPORTER ATP-BINDING PROTEIN ALBC-RELATED"/>
    <property type="match status" value="1"/>
</dbReference>
<dbReference type="CDD" id="cd03230">
    <property type="entry name" value="ABC_DR_subfamily_A"/>
    <property type="match status" value="1"/>
</dbReference>
<dbReference type="SUPFAM" id="SSF52540">
    <property type="entry name" value="P-loop containing nucleoside triphosphate hydrolases"/>
    <property type="match status" value="1"/>
</dbReference>
<dbReference type="Proteomes" id="UP001220478">
    <property type="component" value="Chromosome"/>
</dbReference>
<dbReference type="PANTHER" id="PTHR42939">
    <property type="entry name" value="ABC TRANSPORTER ATP-BINDING PROTEIN ALBC-RELATED"/>
    <property type="match status" value="1"/>
</dbReference>
<dbReference type="InterPro" id="IPR003439">
    <property type="entry name" value="ABC_transporter-like_ATP-bd"/>
</dbReference>
<accession>A0ABY8C4E3</accession>
<protein>
    <submittedName>
        <fullName evidence="5">ABC transporter ATP-binding protein</fullName>
    </submittedName>
</protein>
<dbReference type="InterPro" id="IPR051782">
    <property type="entry name" value="ABC_Transporter_VariousFunc"/>
</dbReference>
<keyword evidence="6" id="KW-1185">Reference proteome</keyword>
<keyword evidence="2" id="KW-0547">Nucleotide-binding</keyword>
<evidence type="ECO:0000256" key="2">
    <source>
        <dbReference type="ARBA" id="ARBA00022741"/>
    </source>
</evidence>
<dbReference type="Gene3D" id="3.40.50.300">
    <property type="entry name" value="P-loop containing nucleotide triphosphate hydrolases"/>
    <property type="match status" value="1"/>
</dbReference>
<dbReference type="RefSeq" id="WP_315567952.1">
    <property type="nucleotide sequence ID" value="NZ_CP118866.1"/>
</dbReference>
<reference evidence="5 6" key="1">
    <citation type="submission" date="2023-02" db="EMBL/GenBank/DDBJ databases">
        <title>Novel Oscillospiraceae bacterial genomes.</title>
        <authorList>
            <person name="Srinivasan S."/>
            <person name="Austin M.N."/>
            <person name="Fiedler T.L."/>
            <person name="Strenk S.M."/>
            <person name="Agnew K.J."/>
            <person name="Nagana Gowda G.A."/>
            <person name="Raftery D."/>
            <person name="Beamer M.A."/>
            <person name="Achilles S.L."/>
            <person name="Wiesenfeld H.C."/>
            <person name="Fredricks D.N."/>
            <person name="Hillier S.L."/>
        </authorList>
    </citation>
    <scope>NUCLEOTIDE SEQUENCE [LARGE SCALE GENOMIC DNA]</scope>
    <source>
        <strain evidence="5 6">CHIC02 1186E3-8</strain>
    </source>
</reference>
<evidence type="ECO:0000313" key="6">
    <source>
        <dbReference type="Proteomes" id="UP001220478"/>
    </source>
</evidence>
<evidence type="ECO:0000256" key="1">
    <source>
        <dbReference type="ARBA" id="ARBA00022448"/>
    </source>
</evidence>
<dbReference type="EMBL" id="CP118868">
    <property type="protein sequence ID" value="WEG35481.1"/>
    <property type="molecule type" value="Genomic_DNA"/>
</dbReference>
<evidence type="ECO:0000259" key="4">
    <source>
        <dbReference type="PROSITE" id="PS50893"/>
    </source>
</evidence>
<keyword evidence="3 5" id="KW-0067">ATP-binding</keyword>
<keyword evidence="1" id="KW-0813">Transport</keyword>
<evidence type="ECO:0000313" key="5">
    <source>
        <dbReference type="EMBL" id="WEG35481.1"/>
    </source>
</evidence>
<dbReference type="SMART" id="SM00382">
    <property type="entry name" value="AAA"/>
    <property type="match status" value="1"/>
</dbReference>
<dbReference type="PROSITE" id="PS50893">
    <property type="entry name" value="ABC_TRANSPORTER_2"/>
    <property type="match status" value="1"/>
</dbReference>
<feature type="domain" description="ABC transporter" evidence="4">
    <location>
        <begin position="6"/>
        <end position="235"/>
    </location>
</feature>
<sequence length="309" mass="35545">MDNKILHLKNISKTFKKVKALNQINLTVNNGDTLALIGNNGSGKSTLLNIITGLYYPDQDNGFLEIYGEKSPAALPLARRHIAYVGNNYFHPLLSAKQNLQLTAQLQANDNYVEMNNLLHYFELFPYFERPINSLSLGIQQKFRLVAALMAEKSLIILDEPFVYIDPLSCQKLLELLLQKQEKENLTYIISSHNLHLIDKLANRFCFINAGEIKNEISLSELRRRQSNTYNLDTDNNRIALVLLQDISGITNLSLNKDKSLTFSALNLDLKQLNRLLAEHDLYIKSLYRRQFDLNDYFQEIMKGENYND</sequence>
<proteinExistence type="predicted"/>
<evidence type="ECO:0000256" key="3">
    <source>
        <dbReference type="ARBA" id="ARBA00022840"/>
    </source>
</evidence>
<gene>
    <name evidence="5" type="ORF">PYS61_06035</name>
</gene>
<dbReference type="Pfam" id="PF00005">
    <property type="entry name" value="ABC_tran"/>
    <property type="match status" value="1"/>
</dbReference>
<dbReference type="InterPro" id="IPR027417">
    <property type="entry name" value="P-loop_NTPase"/>
</dbReference>
<name>A0ABY8C4E3_9FIRM</name>
<dbReference type="InterPro" id="IPR003593">
    <property type="entry name" value="AAA+_ATPase"/>
</dbReference>
<dbReference type="GO" id="GO:0005524">
    <property type="term" value="F:ATP binding"/>
    <property type="evidence" value="ECO:0007669"/>
    <property type="project" value="UniProtKB-KW"/>
</dbReference>